<keyword evidence="3" id="KW-0378">Hydrolase</keyword>
<evidence type="ECO:0000256" key="7">
    <source>
        <dbReference type="PIRSR" id="PIRSR618044-1"/>
    </source>
</evidence>
<dbReference type="GO" id="GO:0009002">
    <property type="term" value="F:serine-type D-Ala-D-Ala carboxypeptidase activity"/>
    <property type="evidence" value="ECO:0007669"/>
    <property type="project" value="InterPro"/>
</dbReference>
<dbReference type="GO" id="GO:0071555">
    <property type="term" value="P:cell wall organization"/>
    <property type="evidence" value="ECO:0007669"/>
    <property type="project" value="UniProtKB-KW"/>
</dbReference>
<comment type="similarity">
    <text evidence="1 9">Belongs to the peptidase S11 family.</text>
</comment>
<evidence type="ECO:0000256" key="9">
    <source>
        <dbReference type="RuleBase" id="RU004016"/>
    </source>
</evidence>
<dbReference type="GO" id="GO:0006508">
    <property type="term" value="P:proteolysis"/>
    <property type="evidence" value="ECO:0007669"/>
    <property type="project" value="InterPro"/>
</dbReference>
<comment type="caution">
    <text evidence="13">The sequence shown here is derived from an EMBL/GenBank/DDBJ whole genome shotgun (WGS) entry which is preliminary data.</text>
</comment>
<evidence type="ECO:0000256" key="11">
    <source>
        <dbReference type="SAM" id="SignalP"/>
    </source>
</evidence>
<dbReference type="PANTHER" id="PTHR21581:SF33">
    <property type="entry name" value="D-ALANYL-D-ALANINE CARBOXYPEPTIDASE DACB"/>
    <property type="match status" value="1"/>
</dbReference>
<keyword evidence="13" id="KW-0121">Carboxypeptidase</keyword>
<gene>
    <name evidence="13" type="ORF">DFP98_14435</name>
</gene>
<feature type="active site" evidence="7">
    <location>
        <position position="130"/>
    </location>
</feature>
<reference evidence="13 14" key="1">
    <citation type="submission" date="2018-07" db="EMBL/GenBank/DDBJ databases">
        <title>Genomic Encyclopedia of Type Strains, Phase III (KMG-III): the genomes of soil and plant-associated and newly described type strains.</title>
        <authorList>
            <person name="Whitman W."/>
        </authorList>
    </citation>
    <scope>NUCLEOTIDE SEQUENCE [LARGE SCALE GENOMIC DNA]</scope>
    <source>
        <strain evidence="13 14">CECT 7287</strain>
    </source>
</reference>
<keyword evidence="14" id="KW-1185">Reference proteome</keyword>
<keyword evidence="6" id="KW-0961">Cell wall biogenesis/degradation</keyword>
<name>A0A3D9I091_9BACL</name>
<dbReference type="InterPro" id="IPR018044">
    <property type="entry name" value="Peptidase_S11"/>
</dbReference>
<evidence type="ECO:0000313" key="14">
    <source>
        <dbReference type="Proteomes" id="UP000256977"/>
    </source>
</evidence>
<dbReference type="Proteomes" id="UP000256977">
    <property type="component" value="Unassembled WGS sequence"/>
</dbReference>
<evidence type="ECO:0000256" key="2">
    <source>
        <dbReference type="ARBA" id="ARBA00022729"/>
    </source>
</evidence>
<dbReference type="PRINTS" id="PR00725">
    <property type="entry name" value="DADACBPTASE1"/>
</dbReference>
<keyword evidence="5" id="KW-0573">Peptidoglycan synthesis</keyword>
<evidence type="ECO:0000259" key="12">
    <source>
        <dbReference type="Pfam" id="PF00768"/>
    </source>
</evidence>
<feature type="active site" description="Acyl-ester intermediate" evidence="7">
    <location>
        <position position="75"/>
    </location>
</feature>
<dbReference type="InterPro" id="IPR012338">
    <property type="entry name" value="Beta-lactam/transpept-like"/>
</dbReference>
<evidence type="ECO:0000256" key="3">
    <source>
        <dbReference type="ARBA" id="ARBA00022801"/>
    </source>
</evidence>
<dbReference type="GO" id="GO:0009252">
    <property type="term" value="P:peptidoglycan biosynthetic process"/>
    <property type="evidence" value="ECO:0007669"/>
    <property type="project" value="UniProtKB-KW"/>
</dbReference>
<evidence type="ECO:0000256" key="4">
    <source>
        <dbReference type="ARBA" id="ARBA00022960"/>
    </source>
</evidence>
<dbReference type="InterPro" id="IPR001967">
    <property type="entry name" value="Peptidase_S11_N"/>
</dbReference>
<dbReference type="AlphaFoldDB" id="A0A3D9I091"/>
<dbReference type="RefSeq" id="WP_116065257.1">
    <property type="nucleotide sequence ID" value="NZ_QRDZ01000044.1"/>
</dbReference>
<evidence type="ECO:0000256" key="6">
    <source>
        <dbReference type="ARBA" id="ARBA00023316"/>
    </source>
</evidence>
<evidence type="ECO:0000256" key="8">
    <source>
        <dbReference type="PIRSR" id="PIRSR618044-2"/>
    </source>
</evidence>
<keyword evidence="13" id="KW-0645">Protease</keyword>
<dbReference type="SUPFAM" id="SSF56601">
    <property type="entry name" value="beta-lactamase/transpeptidase-like"/>
    <property type="match status" value="1"/>
</dbReference>
<feature type="domain" description="Peptidase S11 D-alanyl-D-alanine carboxypeptidase A N-terminal" evidence="12">
    <location>
        <begin position="41"/>
        <end position="267"/>
    </location>
</feature>
<evidence type="ECO:0000256" key="10">
    <source>
        <dbReference type="SAM" id="MobiDB-lite"/>
    </source>
</evidence>
<protein>
    <submittedName>
        <fullName evidence="13">D-alanyl-D-alanine carboxypeptidase</fullName>
    </submittedName>
</protein>
<dbReference type="Gene3D" id="3.40.710.10">
    <property type="entry name" value="DD-peptidase/beta-lactamase superfamily"/>
    <property type="match status" value="1"/>
</dbReference>
<dbReference type="GO" id="GO:0008360">
    <property type="term" value="P:regulation of cell shape"/>
    <property type="evidence" value="ECO:0007669"/>
    <property type="project" value="UniProtKB-KW"/>
</dbReference>
<evidence type="ECO:0000256" key="1">
    <source>
        <dbReference type="ARBA" id="ARBA00007164"/>
    </source>
</evidence>
<dbReference type="Pfam" id="PF00768">
    <property type="entry name" value="Peptidase_S11"/>
    <property type="match status" value="1"/>
</dbReference>
<proteinExistence type="inferred from homology"/>
<accession>A0A3D9I091</accession>
<organism evidence="13 14">
    <name type="scientific">Cohnella phaseoli</name>
    <dbReference type="NCBI Taxonomy" id="456490"/>
    <lineage>
        <taxon>Bacteria</taxon>
        <taxon>Bacillati</taxon>
        <taxon>Bacillota</taxon>
        <taxon>Bacilli</taxon>
        <taxon>Bacillales</taxon>
        <taxon>Paenibacillaceae</taxon>
        <taxon>Cohnella</taxon>
    </lineage>
</organism>
<sequence>MLLFLARRFNIYRLYVLSICLTIAAALSASSAAGAAARPSEKPPANQAKAAALADVASGRILYSQHGDEPMKIASLTKIMTAIVAIEHGNLEDKVKVSKRAAGKEGSSLYLKAGETITLRNALYGLMLRSGNDAAIAIAEHVGGSVEGFAFLMNKKAEELGLENSHFMNPHGLDEPGHHSSANDLAKLAVYALRNPEFKKIVGTQVRSAPNPNDSWDYKWVNKNKMLQMYEGADGVKTGYTKQALRTLVSSATRGDQQLVAVTLNDRDDWKDHASLLDYGFARFPLVRVVGAGEPLKEYPFETAEGFAYPFAQEERERLEIRLVPLNPESVQYRLGYRGQLKFMLDGRQVGGVPLVADAEREASPPKSGQAQPQADRPSVAATASQRTFGTAFQTVLKALLLQGGE</sequence>
<feature type="active site" description="Proton acceptor" evidence="7">
    <location>
        <position position="78"/>
    </location>
</feature>
<keyword evidence="4" id="KW-0133">Cell shape</keyword>
<feature type="binding site" evidence="8">
    <location>
        <position position="237"/>
    </location>
    <ligand>
        <name>substrate</name>
    </ligand>
</feature>
<feature type="chain" id="PRO_5017823155" evidence="11">
    <location>
        <begin position="36"/>
        <end position="406"/>
    </location>
</feature>
<keyword evidence="2 11" id="KW-0732">Signal</keyword>
<dbReference type="EMBL" id="QRDZ01000044">
    <property type="protein sequence ID" value="RED55192.1"/>
    <property type="molecule type" value="Genomic_DNA"/>
</dbReference>
<evidence type="ECO:0000313" key="13">
    <source>
        <dbReference type="EMBL" id="RED55192.1"/>
    </source>
</evidence>
<feature type="region of interest" description="Disordered" evidence="10">
    <location>
        <begin position="360"/>
        <end position="383"/>
    </location>
</feature>
<dbReference type="PANTHER" id="PTHR21581">
    <property type="entry name" value="D-ALANYL-D-ALANINE CARBOXYPEPTIDASE"/>
    <property type="match status" value="1"/>
</dbReference>
<evidence type="ECO:0000256" key="5">
    <source>
        <dbReference type="ARBA" id="ARBA00022984"/>
    </source>
</evidence>
<dbReference type="OrthoDB" id="9791132at2"/>
<feature type="signal peptide" evidence="11">
    <location>
        <begin position="1"/>
        <end position="35"/>
    </location>
</feature>